<dbReference type="InterPro" id="IPR050738">
    <property type="entry name" value="Sulfatase"/>
</dbReference>
<dbReference type="Gene3D" id="3.30.1120.10">
    <property type="match status" value="1"/>
</dbReference>
<dbReference type="Pfam" id="PF00884">
    <property type="entry name" value="Sulfatase"/>
    <property type="match status" value="1"/>
</dbReference>
<feature type="signal peptide" evidence="6">
    <location>
        <begin position="1"/>
        <end position="21"/>
    </location>
</feature>
<dbReference type="FunFam" id="3.40.720.10:FF:000070">
    <property type="entry name" value="Arylsulfatase A"/>
    <property type="match status" value="1"/>
</dbReference>
<keyword evidence="3" id="KW-0378">Hydrolase</keyword>
<dbReference type="RefSeq" id="WP_136082418.1">
    <property type="nucleotide sequence ID" value="NZ_CAAHFG010000004.1"/>
</dbReference>
<evidence type="ECO:0000256" key="5">
    <source>
        <dbReference type="SAM" id="MobiDB-lite"/>
    </source>
</evidence>
<reference evidence="8 9" key="1">
    <citation type="submission" date="2019-04" db="EMBL/GenBank/DDBJ databases">
        <authorList>
            <person name="Van Vliet M D."/>
        </authorList>
    </citation>
    <scope>NUCLEOTIDE SEQUENCE [LARGE SCALE GENOMIC DNA]</scope>
    <source>
        <strain evidence="8 9">F1</strain>
    </source>
</reference>
<dbReference type="CDD" id="cd16146">
    <property type="entry name" value="ARS_like"/>
    <property type="match status" value="1"/>
</dbReference>
<dbReference type="InterPro" id="IPR024607">
    <property type="entry name" value="Sulfatase_CS"/>
</dbReference>
<dbReference type="PANTHER" id="PTHR42693">
    <property type="entry name" value="ARYLSULFATASE FAMILY MEMBER"/>
    <property type="match status" value="1"/>
</dbReference>
<evidence type="ECO:0000256" key="1">
    <source>
        <dbReference type="ARBA" id="ARBA00008779"/>
    </source>
</evidence>
<evidence type="ECO:0000256" key="6">
    <source>
        <dbReference type="SAM" id="SignalP"/>
    </source>
</evidence>
<evidence type="ECO:0000313" key="8">
    <source>
        <dbReference type="EMBL" id="VGO16901.1"/>
    </source>
</evidence>
<organism evidence="8 9">
    <name type="scientific">Pontiella desulfatans</name>
    <dbReference type="NCBI Taxonomy" id="2750659"/>
    <lineage>
        <taxon>Bacteria</taxon>
        <taxon>Pseudomonadati</taxon>
        <taxon>Kiritimatiellota</taxon>
        <taxon>Kiritimatiellia</taxon>
        <taxon>Kiritimatiellales</taxon>
        <taxon>Pontiellaceae</taxon>
        <taxon>Pontiella</taxon>
    </lineage>
</organism>
<feature type="region of interest" description="Disordered" evidence="5">
    <location>
        <begin position="589"/>
        <end position="617"/>
    </location>
</feature>
<evidence type="ECO:0000256" key="3">
    <source>
        <dbReference type="ARBA" id="ARBA00022801"/>
    </source>
</evidence>
<dbReference type="Gene3D" id="3.40.720.10">
    <property type="entry name" value="Alkaline Phosphatase, subunit A"/>
    <property type="match status" value="1"/>
</dbReference>
<dbReference type="InterPro" id="IPR000917">
    <property type="entry name" value="Sulfatase_N"/>
</dbReference>
<keyword evidence="2" id="KW-0479">Metal-binding</keyword>
<keyword evidence="9" id="KW-1185">Reference proteome</keyword>
<feature type="compositionally biased region" description="Basic and acidic residues" evidence="5">
    <location>
        <begin position="600"/>
        <end position="617"/>
    </location>
</feature>
<evidence type="ECO:0000256" key="2">
    <source>
        <dbReference type="ARBA" id="ARBA00022723"/>
    </source>
</evidence>
<keyword evidence="6" id="KW-0732">Signal</keyword>
<sequence length="617" mass="69606">MNILKLCVVTGLVFGAVAASAEKPNVVIVITDDQGYGDLGCNGNTVIQTPNIDRLRTQGLQLDNYHVDPTCAPTRSALMTGRYSARVGVWHTVQGRNMLREREVTMADIFKDNGYATGIFGKWHLGDCYPYRPEDRGFTYTVYHGAGGVGQAPDYWGNDYFDDSYMKNGTWQTFEGFCTDVWFEEGIAFIEDHVKKDQPFFAYIAPNAPHGPFYCPEEYTKPYEGKEGVSKTEFYGMVTNIDDNMAKLMTRLDELGVADNTILIFTTDNGTSGGLYKGVGFNAGMRGQKNSEYDGGHRVPFIMRWPDGKIPAGKSVKQLTAHLDMLPTFIDLCGLEAPELEFDGTTIRDLLYSDGSQWPDRSLVVESQRVVDPIKWRKSAVMTDQWRLVNGEELFDIRNDPGQLTDLKDQHPEVFEQLRGNYETFWKEVSSEHHLTSYMKIGSDESPVVALSSHDWLTANVPWYQPHVMHGAMAKPAHWAVEVVRDGEYEISLRRWPVEADKPINAANGYKGFDFKQARMRVADVDKTREIPEGAKEVTFNVKLKKGLVELSPLFIGGGREATPYYVYITHQPKAGWQTPEGMGIPIYDPSYGRVPPQRLDQDHPTRNWEPKPGKNQ</sequence>
<protein>
    <submittedName>
        <fullName evidence="8">Arylsulfatase</fullName>
    </submittedName>
</protein>
<feature type="chain" id="PRO_5028988258" evidence="6">
    <location>
        <begin position="22"/>
        <end position="617"/>
    </location>
</feature>
<dbReference type="PROSITE" id="PS00523">
    <property type="entry name" value="SULFATASE_1"/>
    <property type="match status" value="1"/>
</dbReference>
<accession>A0A6C2UBT4</accession>
<gene>
    <name evidence="8" type="primary">atsA_269</name>
    <name evidence="8" type="ORF">PDESU_05493</name>
</gene>
<dbReference type="SUPFAM" id="SSF53649">
    <property type="entry name" value="Alkaline phosphatase-like"/>
    <property type="match status" value="1"/>
</dbReference>
<evidence type="ECO:0000313" key="9">
    <source>
        <dbReference type="Proteomes" id="UP000366872"/>
    </source>
</evidence>
<name>A0A6C2UBT4_PONDE</name>
<dbReference type="Proteomes" id="UP000366872">
    <property type="component" value="Unassembled WGS sequence"/>
</dbReference>
<dbReference type="AlphaFoldDB" id="A0A6C2UBT4"/>
<dbReference type="EMBL" id="CAAHFG010000004">
    <property type="protein sequence ID" value="VGO16901.1"/>
    <property type="molecule type" value="Genomic_DNA"/>
</dbReference>
<dbReference type="GO" id="GO:0046872">
    <property type="term" value="F:metal ion binding"/>
    <property type="evidence" value="ECO:0007669"/>
    <property type="project" value="UniProtKB-KW"/>
</dbReference>
<keyword evidence="4" id="KW-0106">Calcium</keyword>
<dbReference type="GO" id="GO:0004065">
    <property type="term" value="F:arylsulfatase activity"/>
    <property type="evidence" value="ECO:0007669"/>
    <property type="project" value="TreeGrafter"/>
</dbReference>
<evidence type="ECO:0000256" key="4">
    <source>
        <dbReference type="ARBA" id="ARBA00022837"/>
    </source>
</evidence>
<proteinExistence type="inferred from homology"/>
<evidence type="ECO:0000259" key="7">
    <source>
        <dbReference type="Pfam" id="PF00884"/>
    </source>
</evidence>
<feature type="domain" description="Sulfatase N-terminal" evidence="7">
    <location>
        <begin position="24"/>
        <end position="334"/>
    </location>
</feature>
<dbReference type="PANTHER" id="PTHR42693:SF53">
    <property type="entry name" value="ENDO-4-O-SULFATASE"/>
    <property type="match status" value="1"/>
</dbReference>
<dbReference type="InterPro" id="IPR017850">
    <property type="entry name" value="Alkaline_phosphatase_core_sf"/>
</dbReference>
<comment type="similarity">
    <text evidence="1">Belongs to the sulfatase family.</text>
</comment>